<dbReference type="KEGG" id="bbes:BESB_006110"/>
<keyword evidence="3" id="KW-1185">Reference proteome</keyword>
<dbReference type="Proteomes" id="UP000224006">
    <property type="component" value="Chromosome I"/>
</dbReference>
<feature type="region of interest" description="Disordered" evidence="1">
    <location>
        <begin position="196"/>
        <end position="231"/>
    </location>
</feature>
<comment type="caution">
    <text evidence="2">The sequence shown here is derived from an EMBL/GenBank/DDBJ whole genome shotgun (WGS) entry which is preliminary data.</text>
</comment>
<feature type="compositionally biased region" description="Polar residues" evidence="1">
    <location>
        <begin position="22"/>
        <end position="31"/>
    </location>
</feature>
<dbReference type="RefSeq" id="XP_029222279.1">
    <property type="nucleotide sequence ID" value="XM_029359366.1"/>
</dbReference>
<dbReference type="STRING" id="94643.A0A2A9MQF8"/>
<dbReference type="GeneID" id="40305674"/>
<dbReference type="AlphaFoldDB" id="A0A2A9MQF8"/>
<dbReference type="OrthoDB" id="331891at2759"/>
<protein>
    <submittedName>
        <fullName evidence="2">Uncharacterized protein</fullName>
    </submittedName>
</protein>
<feature type="compositionally biased region" description="Low complexity" evidence="1">
    <location>
        <begin position="293"/>
        <end position="305"/>
    </location>
</feature>
<feature type="compositionally biased region" description="Polar residues" evidence="1">
    <location>
        <begin position="435"/>
        <end position="444"/>
    </location>
</feature>
<reference evidence="2 3" key="1">
    <citation type="submission" date="2017-09" db="EMBL/GenBank/DDBJ databases">
        <title>Genome sequencing of Besnoitia besnoiti strain Bb-Ger1.</title>
        <authorList>
            <person name="Schares G."/>
            <person name="Venepally P."/>
            <person name="Lorenzi H.A."/>
        </authorList>
    </citation>
    <scope>NUCLEOTIDE SEQUENCE [LARGE SCALE GENOMIC DNA]</scope>
    <source>
        <strain evidence="2 3">Bb-Ger1</strain>
    </source>
</reference>
<feature type="region of interest" description="Disordered" evidence="1">
    <location>
        <begin position="1"/>
        <end position="50"/>
    </location>
</feature>
<dbReference type="VEuPathDB" id="ToxoDB:BESB_006110"/>
<feature type="compositionally biased region" description="Basic and acidic residues" evidence="1">
    <location>
        <begin position="447"/>
        <end position="458"/>
    </location>
</feature>
<organism evidence="2 3">
    <name type="scientific">Besnoitia besnoiti</name>
    <name type="common">Apicomplexan protozoan</name>
    <dbReference type="NCBI Taxonomy" id="94643"/>
    <lineage>
        <taxon>Eukaryota</taxon>
        <taxon>Sar</taxon>
        <taxon>Alveolata</taxon>
        <taxon>Apicomplexa</taxon>
        <taxon>Conoidasida</taxon>
        <taxon>Coccidia</taxon>
        <taxon>Eucoccidiorida</taxon>
        <taxon>Eimeriorina</taxon>
        <taxon>Sarcocystidae</taxon>
        <taxon>Besnoitia</taxon>
    </lineage>
</organism>
<name>A0A2A9MQF8_BESBE</name>
<evidence type="ECO:0000256" key="1">
    <source>
        <dbReference type="SAM" id="MobiDB-lite"/>
    </source>
</evidence>
<evidence type="ECO:0000313" key="2">
    <source>
        <dbReference type="EMBL" id="PFH38270.1"/>
    </source>
</evidence>
<dbReference type="EMBL" id="NWUJ01000001">
    <property type="protein sequence ID" value="PFH38270.1"/>
    <property type="molecule type" value="Genomic_DNA"/>
</dbReference>
<accession>A0A2A9MQF8</accession>
<feature type="compositionally biased region" description="Polar residues" evidence="1">
    <location>
        <begin position="386"/>
        <end position="411"/>
    </location>
</feature>
<evidence type="ECO:0000313" key="3">
    <source>
        <dbReference type="Proteomes" id="UP000224006"/>
    </source>
</evidence>
<gene>
    <name evidence="2" type="ORF">BESB_006110</name>
</gene>
<sequence>MAGPASSSAGLARSEAAKERTTQLVNSNATVQFPAGNRRGHDGASKGGKHRATLRLHDEIPARDPAAATIQALVVEMRQVMQQVISRNRYLEEEIRRSRAVLTREQGQKELYARSYHECRAELEKERQRSEFHSREFRALCCQLNETVQGFAADHEEIAKICDPPFCTEGKGLRKLHGLAQLLRVKLARGVHAHLRSDQEGAERTMQAQGRRPSAMAQTVQAPQRIVPGPSSEPVVLQKMAEPNSVPAPTASLEGFSQPAAVSSSGGGALPDSGAVVPAKRVSISLNTQGALSPSRTSSSRSSVSSRRESARHAPPKSAPQFGAYPSAGGESESHPLAGRSHTQQAGLPASTVVSPQAPSGEEVNGDSAGPQNAELNHVEHEGDGDNNSLSDGSFDSDYTSYTNSSASPDSSPRIPRQEAPPPRVTRPKFVPALSTAQAGTGSWMSGDREPKEYPQGV</sequence>
<proteinExistence type="predicted"/>
<feature type="compositionally biased region" description="Polar residues" evidence="1">
    <location>
        <begin position="341"/>
        <end position="358"/>
    </location>
</feature>
<feature type="region of interest" description="Disordered" evidence="1">
    <location>
        <begin position="287"/>
        <end position="458"/>
    </location>
</feature>